<dbReference type="EMBL" id="PEBV01000004">
    <property type="protein sequence ID" value="PTQ54460.1"/>
    <property type="molecule type" value="Genomic_DNA"/>
</dbReference>
<evidence type="ECO:0000256" key="4">
    <source>
        <dbReference type="ARBA" id="ARBA00013673"/>
    </source>
</evidence>
<dbReference type="Pfam" id="PF20260">
    <property type="entry name" value="PUA_4"/>
    <property type="match status" value="1"/>
</dbReference>
<evidence type="ECO:0000256" key="2">
    <source>
        <dbReference type="ARBA" id="ARBA00005528"/>
    </source>
</evidence>
<dbReference type="EMBL" id="JAHHQF010000114">
    <property type="protein sequence ID" value="MBT9283631.1"/>
    <property type="molecule type" value="Genomic_DNA"/>
</dbReference>
<dbReference type="OrthoDB" id="9815641at2"/>
<dbReference type="Proteomes" id="UP000243024">
    <property type="component" value="Unassembled WGS sequence"/>
</dbReference>
<reference evidence="15" key="3">
    <citation type="journal article" date="2021" name="Microbiology">
        <title>Metagenomic Analysis of the Microbial Community in the Underground Coal Fire Area (Kemerovo Region, Russia) Revealed Predominance of Thermophilic Members of the Phyla Deinococcus-thermus, Aquificae, and Firmicutes.</title>
        <authorList>
            <person name="Kadnikov V."/>
            <person name="Mardanov A.V."/>
            <person name="Beletsky A.V."/>
            <person name="Karnachuk O.V."/>
            <person name="Ravin N.V."/>
        </authorList>
    </citation>
    <scope>NUCLEOTIDE SEQUENCE</scope>
    <source>
        <strain evidence="15">RBS10-49</strain>
    </source>
</reference>
<evidence type="ECO:0000256" key="1">
    <source>
        <dbReference type="ARBA" id="ARBA00004496"/>
    </source>
</evidence>
<keyword evidence="5" id="KW-0963">Cytoplasm</keyword>
<evidence type="ECO:0000313" key="16">
    <source>
        <dbReference type="EMBL" id="OAR05067.1"/>
    </source>
</evidence>
<comment type="catalytic activity">
    <reaction evidence="12">
        <text>uridine(1498) in 16S rRNA + S-adenosyl-L-methionine = N(3)-methyluridine(1498) in 16S rRNA + S-adenosyl-L-homocysteine + H(+)</text>
        <dbReference type="Rhea" id="RHEA:42920"/>
        <dbReference type="Rhea" id="RHEA-COMP:10283"/>
        <dbReference type="Rhea" id="RHEA-COMP:10284"/>
        <dbReference type="ChEBI" id="CHEBI:15378"/>
        <dbReference type="ChEBI" id="CHEBI:57856"/>
        <dbReference type="ChEBI" id="CHEBI:59789"/>
        <dbReference type="ChEBI" id="CHEBI:65315"/>
        <dbReference type="ChEBI" id="CHEBI:74502"/>
        <dbReference type="EC" id="2.1.1.193"/>
    </reaction>
</comment>
<evidence type="ECO:0000313" key="15">
    <source>
        <dbReference type="EMBL" id="MBT9283631.1"/>
    </source>
</evidence>
<dbReference type="PANTHER" id="PTHR30027:SF3">
    <property type="entry name" value="16S RRNA (URACIL(1498)-N(3))-METHYLTRANSFERASE"/>
    <property type="match status" value="1"/>
</dbReference>
<dbReference type="PANTHER" id="PTHR30027">
    <property type="entry name" value="RIBOSOMAL RNA SMALL SUBUNIT METHYLTRANSFERASE E"/>
    <property type="match status" value="1"/>
</dbReference>
<evidence type="ECO:0000256" key="3">
    <source>
        <dbReference type="ARBA" id="ARBA00012328"/>
    </source>
</evidence>
<dbReference type="CDD" id="cd18084">
    <property type="entry name" value="RsmE-like"/>
    <property type="match status" value="1"/>
</dbReference>
<keyword evidence="6" id="KW-0698">rRNA processing</keyword>
<evidence type="ECO:0000256" key="8">
    <source>
        <dbReference type="ARBA" id="ARBA00022679"/>
    </source>
</evidence>
<dbReference type="GO" id="GO:0070042">
    <property type="term" value="F:rRNA (uridine-N3-)-methyltransferase activity"/>
    <property type="evidence" value="ECO:0007669"/>
    <property type="project" value="TreeGrafter"/>
</dbReference>
<dbReference type="STRING" id="1484.SA87_06050"/>
<dbReference type="EMBL" id="JXBB01000005">
    <property type="protein sequence ID" value="OAR05067.1"/>
    <property type="molecule type" value="Genomic_DNA"/>
</dbReference>
<sequence length="308" mass="32927">MQRYYVPPEAIGPARIVISGDDARHIARVMRLGPGETIEVFDGTGRRVRARLERVTPEAVWATPVETLPEAGEPPAPLVLVQALLKGDKMDWIVAKATELGITAFYPFVAARSVVRPAEERPEAVRRREARWRKIAKEAAEQSGRSRLPALHPLLPADGWVEALKAELSGRLAGVRAYFADEALTGAPNLLARLLPNRPAPDLRQPFEAVPSDVANLNAPGSAAPGFLVVVGPEGGWTDAERAALCALGAEPIGLGRRILRAETAAIAAVTLLCLLQEAASGAGAATSEGPPPDDRKKQACHRFRGLL</sequence>
<evidence type="ECO:0000256" key="12">
    <source>
        <dbReference type="ARBA" id="ARBA00047944"/>
    </source>
</evidence>
<evidence type="ECO:0000313" key="18">
    <source>
        <dbReference type="Proteomes" id="UP000243024"/>
    </source>
</evidence>
<evidence type="ECO:0000256" key="5">
    <source>
        <dbReference type="ARBA" id="ARBA00022490"/>
    </source>
</evidence>
<protein>
    <recommendedName>
        <fullName evidence="4">Ribosomal RNA small subunit methyltransferase E</fullName>
        <ecNumber evidence="3">2.1.1.193</ecNumber>
    </recommendedName>
    <alternativeName>
        <fullName evidence="11">16S rRNA m3U1498 methyltransferase</fullName>
    </alternativeName>
</protein>
<dbReference type="SUPFAM" id="SSF88697">
    <property type="entry name" value="PUA domain-like"/>
    <property type="match status" value="1"/>
</dbReference>
<keyword evidence="9" id="KW-0949">S-adenosyl-L-methionine</keyword>
<dbReference type="AlphaFoldDB" id="A0A179IQV3"/>
<dbReference type="RefSeq" id="WP_066198806.1">
    <property type="nucleotide sequence ID" value="NZ_CBCSAS010000034.1"/>
</dbReference>
<dbReference type="SUPFAM" id="SSF75217">
    <property type="entry name" value="alpha/beta knot"/>
    <property type="match status" value="1"/>
</dbReference>
<comment type="subcellular location">
    <subcellularLocation>
        <location evidence="1">Cytoplasm</location>
    </subcellularLocation>
</comment>
<dbReference type="InterPro" id="IPR029028">
    <property type="entry name" value="Alpha/beta_knot_MTases"/>
</dbReference>
<evidence type="ECO:0000313" key="17">
    <source>
        <dbReference type="EMBL" id="PTQ54460.1"/>
    </source>
</evidence>
<dbReference type="InterPro" id="IPR006700">
    <property type="entry name" value="RsmE"/>
</dbReference>
<name>A0A179IQV3_HYDSH</name>
<proteinExistence type="inferred from homology"/>
<comment type="function">
    <text evidence="10">Specifically methylates the N3 position of the uracil ring of uridine 1498 (m3U1498) in 16S rRNA. Acts on the fully assembled 30S ribosomal subunit.</text>
</comment>
<evidence type="ECO:0000259" key="13">
    <source>
        <dbReference type="Pfam" id="PF04452"/>
    </source>
</evidence>
<feature type="domain" description="Ribosomal RNA small subunit methyltransferase E PUA-like" evidence="14">
    <location>
        <begin position="18"/>
        <end position="63"/>
    </location>
</feature>
<evidence type="ECO:0000313" key="19">
    <source>
        <dbReference type="Proteomes" id="UP000244180"/>
    </source>
</evidence>
<reference evidence="16 18" key="1">
    <citation type="submission" date="2015-09" db="EMBL/GenBank/DDBJ databases">
        <title>Draft genome sequence of Hydrogenibacillus schlegelii DSM 2000.</title>
        <authorList>
            <person name="Hemp J."/>
        </authorList>
    </citation>
    <scope>NUCLEOTIDE SEQUENCE [LARGE SCALE GENOMIC DNA]</scope>
    <source>
        <strain evidence="16 18">MA 48</strain>
    </source>
</reference>
<dbReference type="InterPro" id="IPR015947">
    <property type="entry name" value="PUA-like_sf"/>
</dbReference>
<feature type="domain" description="Ribosomal RNA small subunit methyltransferase E methyltransferase" evidence="13">
    <location>
        <begin position="223"/>
        <end position="273"/>
    </location>
</feature>
<feature type="domain" description="Ribosomal RNA small subunit methyltransferase E methyltransferase" evidence="13">
    <location>
        <begin position="74"/>
        <end position="166"/>
    </location>
</feature>
<dbReference type="InterPro" id="IPR046887">
    <property type="entry name" value="RsmE_PUA-like"/>
</dbReference>
<dbReference type="NCBIfam" id="TIGR00046">
    <property type="entry name" value="RsmE family RNA methyltransferase"/>
    <property type="match status" value="2"/>
</dbReference>
<comment type="caution">
    <text evidence="16">The sequence shown here is derived from an EMBL/GenBank/DDBJ whole genome shotgun (WGS) entry which is preliminary data.</text>
</comment>
<keyword evidence="18" id="KW-1185">Reference proteome</keyword>
<dbReference type="GO" id="GO:0070475">
    <property type="term" value="P:rRNA base methylation"/>
    <property type="evidence" value="ECO:0007669"/>
    <property type="project" value="TreeGrafter"/>
</dbReference>
<evidence type="ECO:0000259" key="14">
    <source>
        <dbReference type="Pfam" id="PF20260"/>
    </source>
</evidence>
<dbReference type="Gene3D" id="3.40.1280.10">
    <property type="match status" value="1"/>
</dbReference>
<evidence type="ECO:0000256" key="7">
    <source>
        <dbReference type="ARBA" id="ARBA00022603"/>
    </source>
</evidence>
<evidence type="ECO:0000256" key="6">
    <source>
        <dbReference type="ARBA" id="ARBA00022552"/>
    </source>
</evidence>
<organism evidence="16 18">
    <name type="scientific">Hydrogenibacillus schlegelii</name>
    <name type="common">Bacillus schlegelii</name>
    <dbReference type="NCBI Taxonomy" id="1484"/>
    <lineage>
        <taxon>Bacteria</taxon>
        <taxon>Bacillati</taxon>
        <taxon>Bacillota</taxon>
        <taxon>Bacilli</taxon>
        <taxon>Bacillales</taxon>
        <taxon>Bacillales Family X. Incertae Sedis</taxon>
        <taxon>Hydrogenibacillus</taxon>
    </lineage>
</organism>
<dbReference type="GO" id="GO:0005737">
    <property type="term" value="C:cytoplasm"/>
    <property type="evidence" value="ECO:0007669"/>
    <property type="project" value="UniProtKB-SubCell"/>
</dbReference>
<gene>
    <name evidence="17" type="ORF">HSCHL_0379</name>
    <name evidence="15" type="ORF">KM312_13515</name>
    <name evidence="16" type="ORF">SA87_06050</name>
</gene>
<dbReference type="Pfam" id="PF04452">
    <property type="entry name" value="Methyltrans_RNA"/>
    <property type="match status" value="2"/>
</dbReference>
<dbReference type="EC" id="2.1.1.193" evidence="3"/>
<evidence type="ECO:0000256" key="10">
    <source>
        <dbReference type="ARBA" id="ARBA00025699"/>
    </source>
</evidence>
<keyword evidence="7 17" id="KW-0489">Methyltransferase</keyword>
<reference evidence="17 19" key="2">
    <citation type="submission" date="2017-08" db="EMBL/GenBank/DDBJ databases">
        <title>Burning lignite coal seam in the remote Altai Mountains harbors a hydrogen-driven thermophilic microbial community.</title>
        <authorList>
            <person name="Kadnikov V.V."/>
            <person name="Mardanov A.V."/>
            <person name="Ivasenko D."/>
            <person name="Beletsky A.V."/>
            <person name="Karnachuk O.V."/>
            <person name="Ravin N.V."/>
        </authorList>
    </citation>
    <scope>NUCLEOTIDE SEQUENCE [LARGE SCALE GENOMIC DNA]</scope>
    <source>
        <strain evidence="17">AL33</strain>
    </source>
</reference>
<accession>A0A179IQV3</accession>
<keyword evidence="8 17" id="KW-0808">Transferase</keyword>
<evidence type="ECO:0000256" key="9">
    <source>
        <dbReference type="ARBA" id="ARBA00022691"/>
    </source>
</evidence>
<dbReference type="InterPro" id="IPR046886">
    <property type="entry name" value="RsmE_MTase_dom"/>
</dbReference>
<dbReference type="Proteomes" id="UP000748108">
    <property type="component" value="Unassembled WGS sequence"/>
</dbReference>
<comment type="similarity">
    <text evidence="2">Belongs to the RNA methyltransferase RsmE family.</text>
</comment>
<dbReference type="Proteomes" id="UP000244180">
    <property type="component" value="Unassembled WGS sequence"/>
</dbReference>
<dbReference type="InterPro" id="IPR029026">
    <property type="entry name" value="tRNA_m1G_MTases_N"/>
</dbReference>
<evidence type="ECO:0000256" key="11">
    <source>
        <dbReference type="ARBA" id="ARBA00033196"/>
    </source>
</evidence>